<dbReference type="OrthoDB" id="10262843at2759"/>
<dbReference type="FunFam" id="3.30.70.100:FF:000004">
    <property type="entry name" value="NIPSNAP family protein"/>
    <property type="match status" value="1"/>
</dbReference>
<feature type="domain" description="NIPSNAP" evidence="3">
    <location>
        <begin position="213"/>
        <end position="310"/>
    </location>
</feature>
<evidence type="ECO:0000313" key="5">
    <source>
        <dbReference type="Proteomes" id="UP000193986"/>
    </source>
</evidence>
<accession>A0A1Y2B8G7</accession>
<dbReference type="Gene3D" id="3.30.70.100">
    <property type="match status" value="2"/>
</dbReference>
<dbReference type="InterPro" id="IPR011008">
    <property type="entry name" value="Dimeric_a/b-barrel"/>
</dbReference>
<dbReference type="AlphaFoldDB" id="A0A1Y2B8G7"/>
<evidence type="ECO:0000256" key="1">
    <source>
        <dbReference type="ARBA" id="ARBA00005291"/>
    </source>
</evidence>
<dbReference type="InterPro" id="IPR051557">
    <property type="entry name" value="NipSnap_domain"/>
</dbReference>
<comment type="caution">
    <text evidence="4">The sequence shown here is derived from an EMBL/GenBank/DDBJ whole genome shotgun (WGS) entry which is preliminary data.</text>
</comment>
<dbReference type="GO" id="GO:0005739">
    <property type="term" value="C:mitochondrion"/>
    <property type="evidence" value="ECO:0007669"/>
    <property type="project" value="TreeGrafter"/>
</dbReference>
<evidence type="ECO:0000259" key="3">
    <source>
        <dbReference type="Pfam" id="PF07978"/>
    </source>
</evidence>
<feature type="region of interest" description="Disordered" evidence="2">
    <location>
        <begin position="30"/>
        <end position="59"/>
    </location>
</feature>
<proteinExistence type="inferred from homology"/>
<dbReference type="Proteomes" id="UP000193986">
    <property type="component" value="Unassembled WGS sequence"/>
</dbReference>
<dbReference type="EMBL" id="MCFC01000018">
    <property type="protein sequence ID" value="ORY30787.1"/>
    <property type="molecule type" value="Genomic_DNA"/>
</dbReference>
<dbReference type="InParanoid" id="A0A1Y2B8G7"/>
<dbReference type="SUPFAM" id="SSF54909">
    <property type="entry name" value="Dimeric alpha+beta barrel"/>
    <property type="match status" value="2"/>
</dbReference>
<sequence>MSTTRSMLSSLSYPLRSSVVAVRGVHSTSNALAGAENPRPGDNAPPADPDEDPAKGGSGFLGSIMYGSKKARAEGLVAGDSGSHSRLVGRGKYVHEKITHAIIPSKRAEYLAAAEKYFRTLRERSPELGGVKLTGSWETVVGSVDNFTHIVEYEGYRGYDATLRALRGDSDMVKLETAIFPFVTSRHHQIMSEFSFWPSSPPRDSGYPNGGVFEMRSYQLKPGKLLEWEGAWRRGLEARKRFVVPVGAFFSQVGQLHEVHHIWQYPDMETRKRTREQAWSVGSWSDTVQETVKLADSMKSAILIPTSWSPLR</sequence>
<dbReference type="PANTHER" id="PTHR21017:SF17">
    <property type="entry name" value="PROTEIN NIPSNAP"/>
    <property type="match status" value="1"/>
</dbReference>
<keyword evidence="5" id="KW-1185">Reference proteome</keyword>
<dbReference type="Pfam" id="PF07978">
    <property type="entry name" value="NIPSNAP"/>
    <property type="match status" value="1"/>
</dbReference>
<gene>
    <name evidence="4" type="ORF">BCR39DRAFT_564795</name>
</gene>
<dbReference type="InterPro" id="IPR012577">
    <property type="entry name" value="NIPSNAP"/>
</dbReference>
<protein>
    <recommendedName>
        <fullName evidence="3">NIPSNAP domain-containing protein</fullName>
    </recommendedName>
</protein>
<dbReference type="GO" id="GO:0000423">
    <property type="term" value="P:mitophagy"/>
    <property type="evidence" value="ECO:0007669"/>
    <property type="project" value="UniProtKB-ARBA"/>
</dbReference>
<name>A0A1Y2B8G7_9TREE</name>
<evidence type="ECO:0000313" key="4">
    <source>
        <dbReference type="EMBL" id="ORY30787.1"/>
    </source>
</evidence>
<dbReference type="PANTHER" id="PTHR21017">
    <property type="entry name" value="NIPSNAP-RELATED"/>
    <property type="match status" value="1"/>
</dbReference>
<reference evidence="4 5" key="1">
    <citation type="submission" date="2016-07" db="EMBL/GenBank/DDBJ databases">
        <title>Pervasive Adenine N6-methylation of Active Genes in Fungi.</title>
        <authorList>
            <consortium name="DOE Joint Genome Institute"/>
            <person name="Mondo S.J."/>
            <person name="Dannebaum R.O."/>
            <person name="Kuo R.C."/>
            <person name="Labutti K."/>
            <person name="Haridas S."/>
            <person name="Kuo A."/>
            <person name="Salamov A."/>
            <person name="Ahrendt S.R."/>
            <person name="Lipzen A."/>
            <person name="Sullivan W."/>
            <person name="Andreopoulos W.B."/>
            <person name="Clum A."/>
            <person name="Lindquist E."/>
            <person name="Daum C."/>
            <person name="Ramamoorthy G.K."/>
            <person name="Gryganskyi A."/>
            <person name="Culley D."/>
            <person name="Magnuson J.K."/>
            <person name="James T.Y."/>
            <person name="O'Malley M.A."/>
            <person name="Stajich J.E."/>
            <person name="Spatafora J.W."/>
            <person name="Visel A."/>
            <person name="Grigoriev I.V."/>
        </authorList>
    </citation>
    <scope>NUCLEOTIDE SEQUENCE [LARGE SCALE GENOMIC DNA]</scope>
    <source>
        <strain evidence="4 5">68-887.2</strain>
    </source>
</reference>
<comment type="similarity">
    <text evidence="1">Belongs to the NipSnap family.</text>
</comment>
<dbReference type="STRING" id="71784.A0A1Y2B8G7"/>
<organism evidence="4 5">
    <name type="scientific">Naematelia encephala</name>
    <dbReference type="NCBI Taxonomy" id="71784"/>
    <lineage>
        <taxon>Eukaryota</taxon>
        <taxon>Fungi</taxon>
        <taxon>Dikarya</taxon>
        <taxon>Basidiomycota</taxon>
        <taxon>Agaricomycotina</taxon>
        <taxon>Tremellomycetes</taxon>
        <taxon>Tremellales</taxon>
        <taxon>Naemateliaceae</taxon>
        <taxon>Naematelia</taxon>
    </lineage>
</organism>
<evidence type="ECO:0000256" key="2">
    <source>
        <dbReference type="SAM" id="MobiDB-lite"/>
    </source>
</evidence>